<organism evidence="2">
    <name type="scientific">uncultured Aureispira sp</name>
    <dbReference type="NCBI Taxonomy" id="1331704"/>
    <lineage>
        <taxon>Bacteria</taxon>
        <taxon>Pseudomonadati</taxon>
        <taxon>Bacteroidota</taxon>
        <taxon>Saprospiria</taxon>
        <taxon>Saprospirales</taxon>
        <taxon>Saprospiraceae</taxon>
        <taxon>Aureispira</taxon>
        <taxon>environmental samples</taxon>
    </lineage>
</organism>
<evidence type="ECO:0000313" key="2">
    <source>
        <dbReference type="EMBL" id="CAA6830154.1"/>
    </source>
</evidence>
<proteinExistence type="predicted"/>
<accession>A0A6S6UIV4</accession>
<sequence length="294" mass="33904">MKMKQNFSYFFILCFFLSLSFSSYSQNNPRKERKIRKNQRYKKSILDNLPTFFVDDSSLPSYLKKIYKRDAARMSIRLLNNELRVSKQTIQIPEELVQAIYNAMVAVRTSNYGSVDTVANQYYVRTFPVPNVEKIVLVAEHDAPWLAPLKQRKDTTGNSQINSIIREHNLIISKLVHLDEERVALVLQSRQPINVPALMMRFFISQGIGSIEEVLPYGDGNDIHIQRTKTGWDLVYSLKFGNCSFQCQKYRNWSYSIEEDGSVGYNGSSGHTVPPWISRGHEGKTYPDVLTKGR</sequence>
<feature type="chain" id="PRO_5028425666" evidence="1">
    <location>
        <begin position="26"/>
        <end position="294"/>
    </location>
</feature>
<dbReference type="AlphaFoldDB" id="A0A6S6UIV4"/>
<keyword evidence="1" id="KW-0732">Signal</keyword>
<gene>
    <name evidence="2" type="ORF">HELGO_WM26702</name>
</gene>
<feature type="signal peptide" evidence="1">
    <location>
        <begin position="1"/>
        <end position="25"/>
    </location>
</feature>
<evidence type="ECO:0000256" key="1">
    <source>
        <dbReference type="SAM" id="SignalP"/>
    </source>
</evidence>
<dbReference type="EMBL" id="CACVAQ010000538">
    <property type="protein sequence ID" value="CAA6830154.1"/>
    <property type="molecule type" value="Genomic_DNA"/>
</dbReference>
<protein>
    <submittedName>
        <fullName evidence="2">Uncharacterized protein</fullName>
    </submittedName>
</protein>
<name>A0A6S6UIV4_9BACT</name>
<reference evidence="2" key="1">
    <citation type="submission" date="2020-01" db="EMBL/GenBank/DDBJ databases">
        <authorList>
            <person name="Meier V. D."/>
            <person name="Meier V D."/>
        </authorList>
    </citation>
    <scope>NUCLEOTIDE SEQUENCE</scope>
    <source>
        <strain evidence="2">HLG_WM_MAG_10</strain>
    </source>
</reference>